<comment type="catalytic activity">
    <reaction evidence="9">
        <text>L-seryl-[I-kappa-B protein] + ATP = O-phospho-L-seryl-[I-kappa-B protein] + ADP + H(+)</text>
        <dbReference type="Rhea" id="RHEA:19073"/>
        <dbReference type="Rhea" id="RHEA-COMP:13698"/>
        <dbReference type="Rhea" id="RHEA-COMP:13699"/>
        <dbReference type="ChEBI" id="CHEBI:15378"/>
        <dbReference type="ChEBI" id="CHEBI:29999"/>
        <dbReference type="ChEBI" id="CHEBI:30616"/>
        <dbReference type="ChEBI" id="CHEBI:83421"/>
        <dbReference type="ChEBI" id="CHEBI:456216"/>
        <dbReference type="EC" id="2.7.11.10"/>
    </reaction>
</comment>
<dbReference type="GO" id="GO:0033209">
    <property type="term" value="P:tumor necrosis factor-mediated signaling pathway"/>
    <property type="evidence" value="ECO:0007669"/>
    <property type="project" value="TreeGrafter"/>
</dbReference>
<evidence type="ECO:0000256" key="5">
    <source>
        <dbReference type="ARBA" id="ARBA00022679"/>
    </source>
</evidence>
<protein>
    <recommendedName>
        <fullName evidence="2">IkappaB kinase</fullName>
        <ecNumber evidence="2">2.7.11.10</ecNumber>
    </recommendedName>
</protein>
<dbReference type="PROSITE" id="PS50011">
    <property type="entry name" value="PROTEIN_KINASE_DOM"/>
    <property type="match status" value="1"/>
</dbReference>
<dbReference type="EC" id="2.7.11.10" evidence="2"/>
<keyword evidence="4" id="KW-0723">Serine/threonine-protein kinase</keyword>
<evidence type="ECO:0000256" key="1">
    <source>
        <dbReference type="ARBA" id="ARBA00004496"/>
    </source>
</evidence>
<feature type="domain" description="Protein kinase" evidence="10">
    <location>
        <begin position="1"/>
        <end position="262"/>
    </location>
</feature>
<organism evidence="11 12">
    <name type="scientific">Bugula neritina</name>
    <name type="common">Brown bryozoan</name>
    <name type="synonym">Sertularia neritina</name>
    <dbReference type="NCBI Taxonomy" id="10212"/>
    <lineage>
        <taxon>Eukaryota</taxon>
        <taxon>Metazoa</taxon>
        <taxon>Spiralia</taxon>
        <taxon>Lophotrochozoa</taxon>
        <taxon>Bryozoa</taxon>
        <taxon>Gymnolaemata</taxon>
        <taxon>Cheilostomatida</taxon>
        <taxon>Flustrina</taxon>
        <taxon>Buguloidea</taxon>
        <taxon>Bugulidae</taxon>
        <taxon>Bugula</taxon>
    </lineage>
</organism>
<dbReference type="GO" id="GO:0008384">
    <property type="term" value="F:IkappaB kinase activity"/>
    <property type="evidence" value="ECO:0007669"/>
    <property type="project" value="UniProtKB-EC"/>
</dbReference>
<dbReference type="InterPro" id="IPR008271">
    <property type="entry name" value="Ser/Thr_kinase_AS"/>
</dbReference>
<sequence>MREKWDAEVEIMSRINHDNIVRALPTPAQFIPQANEPPALIMEYCSGGDLRNLLTKTPCGMKESSLRWLVSNIAKGVEHLHSLKITHRDLKPENIVIARKGPREGDVLYKIIDLGYAKELFDSSILYSFVGTMQYLAPELMSKKGYTRTVDFWSFGVVLFECITGVRPFLPSEVPFRWFAEVQKKKPDDICVYYNIDGEITNSDKLVFPNHLCRTSRAFFEQFLKVMLRWDPESRGGRAESGSVDRDRCWKLLDNILSSPLLFIYCVPLNKLLTYPVEDKHTIKDVLKALERETSIPMTELELLTVQGTFLSLNQRARDMAGQDEQPSLYVFRKFKGDNQDEVLPPLPSDGKLFPELVQFMIQREDIALNSEDQVKFMSQGAYYCGEKAKEFLRISLSSKAIWYSLMRELSDFVKNRNVVRAELFNLHILIDFCDQG</sequence>
<comment type="caution">
    <text evidence="11">The sequence shown here is derived from an EMBL/GenBank/DDBJ whole genome shotgun (WGS) entry which is preliminary data.</text>
</comment>
<dbReference type="InterPro" id="IPR000719">
    <property type="entry name" value="Prot_kinase_dom"/>
</dbReference>
<dbReference type="PANTHER" id="PTHR22969:SF17">
    <property type="entry name" value="INHIBITOR OF NUCLEAR FACTOR KAPPA-B KINASE SUBUNIT BETA"/>
    <property type="match status" value="1"/>
</dbReference>
<evidence type="ECO:0000256" key="7">
    <source>
        <dbReference type="ARBA" id="ARBA00022777"/>
    </source>
</evidence>
<proteinExistence type="predicted"/>
<evidence type="ECO:0000256" key="4">
    <source>
        <dbReference type="ARBA" id="ARBA00022527"/>
    </source>
</evidence>
<evidence type="ECO:0000313" key="12">
    <source>
        <dbReference type="Proteomes" id="UP000593567"/>
    </source>
</evidence>
<keyword evidence="5" id="KW-0808">Transferase</keyword>
<dbReference type="SUPFAM" id="SSF56112">
    <property type="entry name" value="Protein kinase-like (PK-like)"/>
    <property type="match status" value="1"/>
</dbReference>
<gene>
    <name evidence="11" type="ORF">EB796_005418</name>
</gene>
<evidence type="ECO:0000256" key="2">
    <source>
        <dbReference type="ARBA" id="ARBA00012442"/>
    </source>
</evidence>
<evidence type="ECO:0000256" key="8">
    <source>
        <dbReference type="ARBA" id="ARBA00022840"/>
    </source>
</evidence>
<keyword evidence="8" id="KW-0067">ATP-binding</keyword>
<name>A0A7J7KCC6_BUGNE</name>
<evidence type="ECO:0000313" key="11">
    <source>
        <dbReference type="EMBL" id="KAF6036279.1"/>
    </source>
</evidence>
<accession>A0A7J7KCC6</accession>
<evidence type="ECO:0000259" key="10">
    <source>
        <dbReference type="PROSITE" id="PS50011"/>
    </source>
</evidence>
<evidence type="ECO:0000256" key="6">
    <source>
        <dbReference type="ARBA" id="ARBA00022741"/>
    </source>
</evidence>
<dbReference type="EMBL" id="VXIV02000755">
    <property type="protein sequence ID" value="KAF6036279.1"/>
    <property type="molecule type" value="Genomic_DNA"/>
</dbReference>
<dbReference type="AlphaFoldDB" id="A0A7J7KCC6"/>
<dbReference type="Gene3D" id="1.10.510.10">
    <property type="entry name" value="Transferase(Phosphotransferase) domain 1"/>
    <property type="match status" value="1"/>
</dbReference>
<dbReference type="GO" id="GO:0045944">
    <property type="term" value="P:positive regulation of transcription by RNA polymerase II"/>
    <property type="evidence" value="ECO:0007669"/>
    <property type="project" value="TreeGrafter"/>
</dbReference>
<dbReference type="GO" id="GO:0005524">
    <property type="term" value="F:ATP binding"/>
    <property type="evidence" value="ECO:0007669"/>
    <property type="project" value="UniProtKB-KW"/>
</dbReference>
<dbReference type="Pfam" id="PF00069">
    <property type="entry name" value="Pkinase"/>
    <property type="match status" value="1"/>
</dbReference>
<dbReference type="SMART" id="SM00220">
    <property type="entry name" value="S_TKc"/>
    <property type="match status" value="1"/>
</dbReference>
<evidence type="ECO:0000256" key="3">
    <source>
        <dbReference type="ARBA" id="ARBA00022490"/>
    </source>
</evidence>
<dbReference type="OrthoDB" id="267381at2759"/>
<keyword evidence="7" id="KW-0418">Kinase</keyword>
<dbReference type="Gene3D" id="3.10.20.90">
    <property type="entry name" value="Phosphatidylinositol 3-kinase Catalytic Subunit, Chain A, domain 1"/>
    <property type="match status" value="1"/>
</dbReference>
<dbReference type="InterPro" id="IPR011009">
    <property type="entry name" value="Kinase-like_dom_sf"/>
</dbReference>
<dbReference type="PROSITE" id="PS00108">
    <property type="entry name" value="PROTEIN_KINASE_ST"/>
    <property type="match status" value="1"/>
</dbReference>
<keyword evidence="6" id="KW-0547">Nucleotide-binding</keyword>
<comment type="subcellular location">
    <subcellularLocation>
        <location evidence="1">Cytoplasm</location>
    </subcellularLocation>
</comment>
<keyword evidence="3" id="KW-0963">Cytoplasm</keyword>
<keyword evidence="12" id="KW-1185">Reference proteome</keyword>
<evidence type="ECO:0000256" key="9">
    <source>
        <dbReference type="ARBA" id="ARBA00048789"/>
    </source>
</evidence>
<dbReference type="InterPro" id="IPR051180">
    <property type="entry name" value="IKK"/>
</dbReference>
<dbReference type="GO" id="GO:0008385">
    <property type="term" value="C:IkappaB kinase complex"/>
    <property type="evidence" value="ECO:0007669"/>
    <property type="project" value="TreeGrafter"/>
</dbReference>
<dbReference type="Proteomes" id="UP000593567">
    <property type="component" value="Unassembled WGS sequence"/>
</dbReference>
<reference evidence="11" key="1">
    <citation type="submission" date="2020-06" db="EMBL/GenBank/DDBJ databases">
        <title>Draft genome of Bugula neritina, a colonial animal packing powerful symbionts and potential medicines.</title>
        <authorList>
            <person name="Rayko M."/>
        </authorList>
    </citation>
    <scope>NUCLEOTIDE SEQUENCE [LARGE SCALE GENOMIC DNA]</scope>
    <source>
        <strain evidence="11">Kwan_BN1</strain>
    </source>
</reference>
<dbReference type="PANTHER" id="PTHR22969">
    <property type="entry name" value="IKB KINASE"/>
    <property type="match status" value="1"/>
</dbReference>